<feature type="region of interest" description="Disordered" evidence="1">
    <location>
        <begin position="117"/>
        <end position="153"/>
    </location>
</feature>
<accession>A0A8J4SY01</accession>
<comment type="caution">
    <text evidence="2">The sequence shown here is derived from an EMBL/GenBank/DDBJ whole genome shotgun (WGS) entry which is preliminary data.</text>
</comment>
<proteinExistence type="predicted"/>
<evidence type="ECO:0000256" key="1">
    <source>
        <dbReference type="SAM" id="MobiDB-lite"/>
    </source>
</evidence>
<sequence>MAQDYTKGAHRRQKKQYDQHTSGPVHPVGRRVWMHRPKASVGESAKLHRQWQIPYEVVYVRLPTVYVIQDLQSTSSDVLTAHYNQLKPAVPNNCCDPCDSLVSPRCIVIVEQTVENPPEGGPVSTLTNESTEDSAPAEGMQCNETETVSKVLK</sequence>
<dbReference type="AlphaFoldDB" id="A0A8J4SY01"/>
<feature type="compositionally biased region" description="Polar residues" evidence="1">
    <location>
        <begin position="142"/>
        <end position="153"/>
    </location>
</feature>
<evidence type="ECO:0000313" key="3">
    <source>
        <dbReference type="Proteomes" id="UP000748531"/>
    </source>
</evidence>
<dbReference type="OrthoDB" id="6269079at2759"/>
<evidence type="ECO:0000313" key="2">
    <source>
        <dbReference type="EMBL" id="KAF5394066.1"/>
    </source>
</evidence>
<gene>
    <name evidence="2" type="ORF">PHET_12297</name>
</gene>
<organism evidence="2 3">
    <name type="scientific">Paragonimus heterotremus</name>
    <dbReference type="NCBI Taxonomy" id="100268"/>
    <lineage>
        <taxon>Eukaryota</taxon>
        <taxon>Metazoa</taxon>
        <taxon>Spiralia</taxon>
        <taxon>Lophotrochozoa</taxon>
        <taxon>Platyhelminthes</taxon>
        <taxon>Trematoda</taxon>
        <taxon>Digenea</taxon>
        <taxon>Plagiorchiida</taxon>
        <taxon>Troglotremata</taxon>
        <taxon>Troglotrematidae</taxon>
        <taxon>Paragonimus</taxon>
    </lineage>
</organism>
<reference evidence="2" key="1">
    <citation type="submission" date="2019-05" db="EMBL/GenBank/DDBJ databases">
        <title>Annotation for the trematode Paragonimus heterotremus.</title>
        <authorList>
            <person name="Choi Y.-J."/>
        </authorList>
    </citation>
    <scope>NUCLEOTIDE SEQUENCE</scope>
    <source>
        <strain evidence="2">LC</strain>
    </source>
</reference>
<protein>
    <submittedName>
        <fullName evidence="2">Uncharacterized protein</fullName>
    </submittedName>
</protein>
<dbReference type="Proteomes" id="UP000748531">
    <property type="component" value="Unassembled WGS sequence"/>
</dbReference>
<keyword evidence="3" id="KW-1185">Reference proteome</keyword>
<feature type="region of interest" description="Disordered" evidence="1">
    <location>
        <begin position="1"/>
        <end position="32"/>
    </location>
</feature>
<dbReference type="EMBL" id="LUCH01021593">
    <property type="protein sequence ID" value="KAF5394066.1"/>
    <property type="molecule type" value="Genomic_DNA"/>
</dbReference>
<name>A0A8J4SY01_9TREM</name>